<sequence>MEAARRKEELERKKQKLADMRAEKGMKNATPAPKAEGDGSSLRHLDHDKLLESLGISTAPSPAKQRLDEDMKREGFTNGDVQKDGALSNGIVSSQRHVASIGVGTELSIGLDVPSVAVLASDKQQETVAYNKETQTSGLERTEHPSGIHDYYVLSYGEGEATDDFSKEIDDVYTHRSVIRALQNFPKGDVGHNATALQQHSVEEDHDRHHLPEMTAEQKQEVMLTEDFRRFFDKASRVVERALAEEDSGTDIFVDYKGENLDTLGGTDSNDIKVKPLRIFADEKSTSGRGISCLGISPHFSELVIASYHNPEEYSSEPGGLASLWNLRFKKSTPEDIFRCHSALTAVSFADFHPNLLIGGTYSGQIVVWDNRVNKRTPINKSQVAVSTHCHPIFFSRIMGSSHAHNLVTASSDGRICSWSLDMLSQPQEFLDLTNKGQTKIPITCLSFPMDNWNNFLAGAEEGVVFAGQRHGNKPGVVDMYEGHFGPVTSVAYHPSHDTSEFSHLFLTSSYDWTVKLWSIKERKPVYSFEAFGDNVYDVKWSPVNPAVFATVDGTGTLDFWNLNQETEIPVLRVPIEGAPSASRLLWTPNGQQVLVGDNSGKLHVFDVKEVSGSRTEDLQQLDRTIQELRQRTQVTEEAEAASAQVASTHSLLDRLAMS</sequence>
<dbReference type="EMBL" id="BDGG01000002">
    <property type="protein sequence ID" value="GAU93251.1"/>
    <property type="molecule type" value="Genomic_DNA"/>
</dbReference>
<dbReference type="Proteomes" id="UP000186922">
    <property type="component" value="Unassembled WGS sequence"/>
</dbReference>
<dbReference type="PROSITE" id="PS50082">
    <property type="entry name" value="WD_REPEATS_2"/>
    <property type="match status" value="1"/>
</dbReference>
<dbReference type="InterPro" id="IPR015943">
    <property type="entry name" value="WD40/YVTN_repeat-like_dom_sf"/>
</dbReference>
<dbReference type="InterPro" id="IPR001680">
    <property type="entry name" value="WD40_rpt"/>
</dbReference>
<keyword evidence="3 5" id="KW-0853">WD repeat</keyword>
<dbReference type="GO" id="GO:0005868">
    <property type="term" value="C:cytoplasmic dynein complex"/>
    <property type="evidence" value="ECO:0007669"/>
    <property type="project" value="TreeGrafter"/>
</dbReference>
<dbReference type="SUPFAM" id="SSF50978">
    <property type="entry name" value="WD40 repeat-like"/>
    <property type="match status" value="1"/>
</dbReference>
<accession>A0A1D1UUX4</accession>
<dbReference type="GO" id="GO:0010970">
    <property type="term" value="P:transport along microtubule"/>
    <property type="evidence" value="ECO:0007669"/>
    <property type="project" value="TreeGrafter"/>
</dbReference>
<keyword evidence="4" id="KW-0677">Repeat</keyword>
<comment type="caution">
    <text evidence="7">The sequence shown here is derived from an EMBL/GenBank/DDBJ whole genome shotgun (WGS) entry which is preliminary data.</text>
</comment>
<keyword evidence="8" id="KW-1185">Reference proteome</keyword>
<name>A0A1D1UUX4_RAMVA</name>
<comment type="subcellular location">
    <subcellularLocation>
        <location evidence="1">Cytoplasm</location>
    </subcellularLocation>
</comment>
<dbReference type="Gene3D" id="2.130.10.10">
    <property type="entry name" value="YVTN repeat-like/Quinoprotein amine dehydrogenase"/>
    <property type="match status" value="2"/>
</dbReference>
<dbReference type="InterPro" id="IPR036322">
    <property type="entry name" value="WD40_repeat_dom_sf"/>
</dbReference>
<dbReference type="OrthoDB" id="4189at2759"/>
<dbReference type="GO" id="GO:0045503">
    <property type="term" value="F:dynein light chain binding"/>
    <property type="evidence" value="ECO:0007669"/>
    <property type="project" value="TreeGrafter"/>
</dbReference>
<dbReference type="GO" id="GO:0005737">
    <property type="term" value="C:cytoplasm"/>
    <property type="evidence" value="ECO:0007669"/>
    <property type="project" value="UniProtKB-SubCell"/>
</dbReference>
<dbReference type="PANTHER" id="PTHR12442:SF22">
    <property type="entry name" value="CYTOPLASMIC DYNEIN 1 INTERMEDIATE CHAIN-RELATED"/>
    <property type="match status" value="1"/>
</dbReference>
<evidence type="ECO:0000313" key="8">
    <source>
        <dbReference type="Proteomes" id="UP000186922"/>
    </source>
</evidence>
<evidence type="ECO:0000256" key="2">
    <source>
        <dbReference type="ARBA" id="ARBA00022490"/>
    </source>
</evidence>
<evidence type="ECO:0000256" key="1">
    <source>
        <dbReference type="ARBA" id="ARBA00004496"/>
    </source>
</evidence>
<dbReference type="AlphaFoldDB" id="A0A1D1UUX4"/>
<evidence type="ECO:0000256" key="4">
    <source>
        <dbReference type="ARBA" id="ARBA00022737"/>
    </source>
</evidence>
<gene>
    <name evidence="7" type="primary">RvY_05217-1</name>
    <name evidence="7" type="synonym">RvY_05217.1</name>
    <name evidence="7" type="ORF">RvY_05217</name>
</gene>
<dbReference type="GO" id="GO:0045504">
    <property type="term" value="F:dynein heavy chain binding"/>
    <property type="evidence" value="ECO:0007669"/>
    <property type="project" value="TreeGrafter"/>
</dbReference>
<dbReference type="InterPro" id="IPR050687">
    <property type="entry name" value="Dynein_IC"/>
</dbReference>
<dbReference type="PANTHER" id="PTHR12442">
    <property type="entry name" value="DYNEIN INTERMEDIATE CHAIN"/>
    <property type="match status" value="1"/>
</dbReference>
<dbReference type="STRING" id="947166.A0A1D1UUX4"/>
<reference evidence="7 8" key="1">
    <citation type="journal article" date="2016" name="Nat. Commun.">
        <title>Extremotolerant tardigrade genome and improved radiotolerance of human cultured cells by tardigrade-unique protein.</title>
        <authorList>
            <person name="Hashimoto T."/>
            <person name="Horikawa D.D."/>
            <person name="Saito Y."/>
            <person name="Kuwahara H."/>
            <person name="Kozuka-Hata H."/>
            <person name="Shin-I T."/>
            <person name="Minakuchi Y."/>
            <person name="Ohishi K."/>
            <person name="Motoyama A."/>
            <person name="Aizu T."/>
            <person name="Enomoto A."/>
            <person name="Kondo K."/>
            <person name="Tanaka S."/>
            <person name="Hara Y."/>
            <person name="Koshikawa S."/>
            <person name="Sagara H."/>
            <person name="Miura T."/>
            <person name="Yokobori S."/>
            <person name="Miyagawa K."/>
            <person name="Suzuki Y."/>
            <person name="Kubo T."/>
            <person name="Oyama M."/>
            <person name="Kohara Y."/>
            <person name="Fujiyama A."/>
            <person name="Arakawa K."/>
            <person name="Katayama T."/>
            <person name="Toyoda A."/>
            <person name="Kunieda T."/>
        </authorList>
    </citation>
    <scope>NUCLEOTIDE SEQUENCE [LARGE SCALE GENOMIC DNA]</scope>
    <source>
        <strain evidence="7 8">YOKOZUNA-1</strain>
    </source>
</reference>
<feature type="compositionally biased region" description="Basic and acidic residues" evidence="6">
    <location>
        <begin position="1"/>
        <end position="26"/>
    </location>
</feature>
<feature type="compositionally biased region" description="Basic and acidic residues" evidence="6">
    <location>
        <begin position="35"/>
        <end position="46"/>
    </location>
</feature>
<feature type="repeat" description="WD" evidence="5">
    <location>
        <begin position="481"/>
        <end position="528"/>
    </location>
</feature>
<organism evidence="7 8">
    <name type="scientific">Ramazzottius varieornatus</name>
    <name type="common">Water bear</name>
    <name type="synonym">Tardigrade</name>
    <dbReference type="NCBI Taxonomy" id="947166"/>
    <lineage>
        <taxon>Eukaryota</taxon>
        <taxon>Metazoa</taxon>
        <taxon>Ecdysozoa</taxon>
        <taxon>Tardigrada</taxon>
        <taxon>Eutardigrada</taxon>
        <taxon>Parachela</taxon>
        <taxon>Hypsibioidea</taxon>
        <taxon>Ramazzottiidae</taxon>
        <taxon>Ramazzottius</taxon>
    </lineage>
</organism>
<evidence type="ECO:0000313" key="7">
    <source>
        <dbReference type="EMBL" id="GAU93251.1"/>
    </source>
</evidence>
<dbReference type="PROSITE" id="PS50294">
    <property type="entry name" value="WD_REPEATS_REGION"/>
    <property type="match status" value="1"/>
</dbReference>
<proteinExistence type="predicted"/>
<evidence type="ECO:0000256" key="6">
    <source>
        <dbReference type="SAM" id="MobiDB-lite"/>
    </source>
</evidence>
<evidence type="ECO:0000256" key="3">
    <source>
        <dbReference type="ARBA" id="ARBA00022574"/>
    </source>
</evidence>
<protein>
    <submittedName>
        <fullName evidence="7">Uncharacterized protein</fullName>
    </submittedName>
</protein>
<feature type="region of interest" description="Disordered" evidence="6">
    <location>
        <begin position="1"/>
        <end position="46"/>
    </location>
</feature>
<keyword evidence="2" id="KW-0963">Cytoplasm</keyword>
<evidence type="ECO:0000256" key="5">
    <source>
        <dbReference type="PROSITE-ProRule" id="PRU00221"/>
    </source>
</evidence>
<dbReference type="SMART" id="SM00320">
    <property type="entry name" value="WD40"/>
    <property type="match status" value="5"/>
</dbReference>
<dbReference type="Pfam" id="PF00400">
    <property type="entry name" value="WD40"/>
    <property type="match status" value="1"/>
</dbReference>